<sequence length="51" mass="5931">MTLRRHRDQVTRPQLDIRVTGMDHGATLQAEQRSIATTLVLTHHPARCERR</sequence>
<reference evidence="1 2" key="1">
    <citation type="journal article" date="2015" name="Stand. Genomic Sci.">
        <title>Genomic Encyclopedia of Bacterial and Archaeal Type Strains, Phase III: the genomes of soil and plant-associated and newly described type strains.</title>
        <authorList>
            <person name="Whitman W.B."/>
            <person name="Woyke T."/>
            <person name="Klenk H.P."/>
            <person name="Zhou Y."/>
            <person name="Lilburn T.G."/>
            <person name="Beck B.J."/>
            <person name="De Vos P."/>
            <person name="Vandamme P."/>
            <person name="Eisen J.A."/>
            <person name="Garrity G."/>
            <person name="Hugenholtz P."/>
            <person name="Kyrpides N.C."/>
        </authorList>
    </citation>
    <scope>NUCLEOTIDE SEQUENCE [LARGE SCALE GENOMIC DNA]</scope>
    <source>
        <strain evidence="1 2">VKM Ac-2572</strain>
    </source>
</reference>
<comment type="caution">
    <text evidence="1">The sequence shown here is derived from an EMBL/GenBank/DDBJ whole genome shotgun (WGS) entry which is preliminary data.</text>
</comment>
<keyword evidence="2" id="KW-1185">Reference proteome</keyword>
<dbReference type="Proteomes" id="UP000294508">
    <property type="component" value="Unassembled WGS sequence"/>
</dbReference>
<dbReference type="AlphaFoldDB" id="A0A4R2GRA6"/>
<organism evidence="1 2">
    <name type="scientific">Kribbella steppae</name>
    <dbReference type="NCBI Taxonomy" id="2512223"/>
    <lineage>
        <taxon>Bacteria</taxon>
        <taxon>Bacillati</taxon>
        <taxon>Actinomycetota</taxon>
        <taxon>Actinomycetes</taxon>
        <taxon>Propionibacteriales</taxon>
        <taxon>Kribbellaceae</taxon>
        <taxon>Kribbella</taxon>
    </lineage>
</organism>
<evidence type="ECO:0000313" key="2">
    <source>
        <dbReference type="Proteomes" id="UP000294508"/>
    </source>
</evidence>
<dbReference type="EMBL" id="SLWN01000030">
    <property type="protein sequence ID" value="TCO12229.1"/>
    <property type="molecule type" value="Genomic_DNA"/>
</dbReference>
<accession>A0A4R2GRA6</accession>
<proteinExistence type="predicted"/>
<gene>
    <name evidence="1" type="ORF">EV652_1305</name>
</gene>
<evidence type="ECO:0000313" key="1">
    <source>
        <dbReference type="EMBL" id="TCO12229.1"/>
    </source>
</evidence>
<protein>
    <submittedName>
        <fullName evidence="1">Uncharacterized protein</fullName>
    </submittedName>
</protein>
<name>A0A4R2GRA6_9ACTN</name>